<feature type="domain" description="USP" evidence="2">
    <location>
        <begin position="1"/>
        <end position="83"/>
    </location>
</feature>
<protein>
    <recommendedName>
        <fullName evidence="2">USP domain-containing protein</fullName>
    </recommendedName>
</protein>
<dbReference type="Gene3D" id="3.90.70.10">
    <property type="entry name" value="Cysteine proteinases"/>
    <property type="match status" value="1"/>
</dbReference>
<dbReference type="PANTHER" id="PTHR21646">
    <property type="entry name" value="UBIQUITIN CARBOXYL-TERMINAL HYDROLASE"/>
    <property type="match status" value="1"/>
</dbReference>
<dbReference type="Proteomes" id="UP001396334">
    <property type="component" value="Unassembled WGS sequence"/>
</dbReference>
<evidence type="ECO:0000259" key="2">
    <source>
        <dbReference type="PROSITE" id="PS50235"/>
    </source>
</evidence>
<accession>A0ABR1ZFF9</accession>
<keyword evidence="4" id="KW-1185">Reference proteome</keyword>
<organism evidence="3 4">
    <name type="scientific">Hibiscus sabdariffa</name>
    <name type="common">roselle</name>
    <dbReference type="NCBI Taxonomy" id="183260"/>
    <lineage>
        <taxon>Eukaryota</taxon>
        <taxon>Viridiplantae</taxon>
        <taxon>Streptophyta</taxon>
        <taxon>Embryophyta</taxon>
        <taxon>Tracheophyta</taxon>
        <taxon>Spermatophyta</taxon>
        <taxon>Magnoliopsida</taxon>
        <taxon>eudicotyledons</taxon>
        <taxon>Gunneridae</taxon>
        <taxon>Pentapetalae</taxon>
        <taxon>rosids</taxon>
        <taxon>malvids</taxon>
        <taxon>Malvales</taxon>
        <taxon>Malvaceae</taxon>
        <taxon>Malvoideae</taxon>
        <taxon>Hibiscus</taxon>
    </lineage>
</organism>
<dbReference type="PANTHER" id="PTHR21646:SF39">
    <property type="entry name" value="UBIQUITIN CARBOXYL-TERMINAL HYDROLASE 16"/>
    <property type="match status" value="1"/>
</dbReference>
<sequence>MLKTRRCKDADSCIYSLVGVVEHSGTMRGGHYIAYVRGGEKGNGTDIEHANSQWYYASDQHVRQASIEEVLRSEAYILFYEKK</sequence>
<evidence type="ECO:0000313" key="3">
    <source>
        <dbReference type="EMBL" id="KAK8478926.1"/>
    </source>
</evidence>
<dbReference type="InterPro" id="IPR001394">
    <property type="entry name" value="Peptidase_C19_UCH"/>
</dbReference>
<dbReference type="InterPro" id="IPR038765">
    <property type="entry name" value="Papain-like_cys_pep_sf"/>
</dbReference>
<dbReference type="InterPro" id="IPR050185">
    <property type="entry name" value="Ub_carboxyl-term_hydrolase"/>
</dbReference>
<dbReference type="PROSITE" id="PS00973">
    <property type="entry name" value="USP_2"/>
    <property type="match status" value="1"/>
</dbReference>
<gene>
    <name evidence="3" type="ORF">V6N11_021061</name>
</gene>
<dbReference type="EMBL" id="JBBPBN010001269">
    <property type="protein sequence ID" value="KAK8478926.1"/>
    <property type="molecule type" value="Genomic_DNA"/>
</dbReference>
<dbReference type="Pfam" id="PF00443">
    <property type="entry name" value="UCH"/>
    <property type="match status" value="1"/>
</dbReference>
<name>A0ABR1ZFF9_9ROSI</name>
<dbReference type="InterPro" id="IPR028889">
    <property type="entry name" value="USP"/>
</dbReference>
<proteinExistence type="inferred from homology"/>
<comment type="similarity">
    <text evidence="1">Belongs to the peptidase C19 family.</text>
</comment>
<dbReference type="InterPro" id="IPR018200">
    <property type="entry name" value="USP_CS"/>
</dbReference>
<reference evidence="3 4" key="1">
    <citation type="journal article" date="2024" name="G3 (Bethesda)">
        <title>Genome assembly of Hibiscus sabdariffa L. provides insights into metabolisms of medicinal natural products.</title>
        <authorList>
            <person name="Kim T."/>
        </authorList>
    </citation>
    <scope>NUCLEOTIDE SEQUENCE [LARGE SCALE GENOMIC DNA]</scope>
    <source>
        <strain evidence="3">TK-2024</strain>
        <tissue evidence="3">Old leaves</tissue>
    </source>
</reference>
<evidence type="ECO:0000256" key="1">
    <source>
        <dbReference type="ARBA" id="ARBA00009085"/>
    </source>
</evidence>
<comment type="caution">
    <text evidence="3">The sequence shown here is derived from an EMBL/GenBank/DDBJ whole genome shotgun (WGS) entry which is preliminary data.</text>
</comment>
<dbReference type="PROSITE" id="PS50235">
    <property type="entry name" value="USP_3"/>
    <property type="match status" value="1"/>
</dbReference>
<evidence type="ECO:0000313" key="4">
    <source>
        <dbReference type="Proteomes" id="UP001396334"/>
    </source>
</evidence>
<dbReference type="SUPFAM" id="SSF54001">
    <property type="entry name" value="Cysteine proteinases"/>
    <property type="match status" value="1"/>
</dbReference>